<evidence type="ECO:0000256" key="4">
    <source>
        <dbReference type="ARBA" id="ARBA00022840"/>
    </source>
</evidence>
<evidence type="ECO:0000259" key="7">
    <source>
        <dbReference type="Pfam" id="PF00288"/>
    </source>
</evidence>
<dbReference type="GO" id="GO:0004335">
    <property type="term" value="F:galactokinase activity"/>
    <property type="evidence" value="ECO:0007669"/>
    <property type="project" value="UniProtKB-EC"/>
</dbReference>
<dbReference type="EC" id="2.7.1.6" evidence="6"/>
<keyword evidence="4" id="KW-0067">ATP-binding</keyword>
<keyword evidence="11" id="KW-1185">Reference proteome</keyword>
<keyword evidence="5" id="KW-0119">Carbohydrate metabolism</keyword>
<dbReference type="PRINTS" id="PR00959">
    <property type="entry name" value="MEVGALKINASE"/>
</dbReference>
<dbReference type="InterPro" id="IPR019741">
    <property type="entry name" value="Galactokinase_CS"/>
</dbReference>
<comment type="similarity">
    <text evidence="1">Belongs to the GHMP kinase family. GalK subfamily.</text>
</comment>
<proteinExistence type="inferred from homology"/>
<dbReference type="SUPFAM" id="SSF55060">
    <property type="entry name" value="GHMP Kinase, C-terminal domain"/>
    <property type="match status" value="1"/>
</dbReference>
<dbReference type="Gene3D" id="3.30.230.10">
    <property type="match status" value="1"/>
</dbReference>
<evidence type="ECO:0000313" key="10">
    <source>
        <dbReference type="EMBL" id="MBO0330367.1"/>
    </source>
</evidence>
<protein>
    <recommendedName>
        <fullName evidence="6">Galactokinase</fullName>
        <ecNumber evidence="6">2.7.1.6</ecNumber>
    </recommendedName>
</protein>
<dbReference type="NCBIfam" id="TIGR00131">
    <property type="entry name" value="gal_kin"/>
    <property type="match status" value="1"/>
</dbReference>
<dbReference type="PRINTS" id="PR00473">
    <property type="entry name" value="GALCTOKINASE"/>
</dbReference>
<evidence type="ECO:0000256" key="2">
    <source>
        <dbReference type="ARBA" id="ARBA00022741"/>
    </source>
</evidence>
<feature type="domain" description="GHMP kinase N-terminal" evidence="7">
    <location>
        <begin position="86"/>
        <end position="174"/>
    </location>
</feature>
<dbReference type="SUPFAM" id="SSF54211">
    <property type="entry name" value="Ribosomal protein S5 domain 2-like"/>
    <property type="match status" value="1"/>
</dbReference>
<dbReference type="InterPro" id="IPR006204">
    <property type="entry name" value="GHMP_kinase_N_dom"/>
</dbReference>
<evidence type="ECO:0000256" key="6">
    <source>
        <dbReference type="NCBIfam" id="TIGR00131"/>
    </source>
</evidence>
<dbReference type="PIRSF" id="PIRSF000530">
    <property type="entry name" value="Galactokinase"/>
    <property type="match status" value="1"/>
</dbReference>
<feature type="domain" description="Galactokinase N-terminal" evidence="9">
    <location>
        <begin position="13"/>
        <end position="48"/>
    </location>
</feature>
<dbReference type="InterPro" id="IPR000705">
    <property type="entry name" value="Galactokinase"/>
</dbReference>
<evidence type="ECO:0000256" key="5">
    <source>
        <dbReference type="ARBA" id="ARBA00023144"/>
    </source>
</evidence>
<gene>
    <name evidence="10" type="primary">galK</name>
    <name evidence="10" type="ORF">J0X13_07380</name>
</gene>
<dbReference type="PANTHER" id="PTHR10457">
    <property type="entry name" value="MEVALONATE KINASE/GALACTOKINASE"/>
    <property type="match status" value="1"/>
</dbReference>
<dbReference type="InterPro" id="IPR014721">
    <property type="entry name" value="Ribsml_uS5_D2-typ_fold_subgr"/>
</dbReference>
<keyword evidence="5" id="KW-0299">Galactose metabolism</keyword>
<dbReference type="InterPro" id="IPR006206">
    <property type="entry name" value="Mevalonate/galactokinase"/>
</dbReference>
<comment type="caution">
    <text evidence="10">The sequence shown here is derived from an EMBL/GenBank/DDBJ whole genome shotgun (WGS) entry which is preliminary data.</text>
</comment>
<evidence type="ECO:0000256" key="3">
    <source>
        <dbReference type="ARBA" id="ARBA00022777"/>
    </source>
</evidence>
<sequence length="379" mass="42731">MIEKHIFSNRLKTDLTVTSPGRINIIGEHTDYNNGYVLPAAIDKTITFKLGKNGTEKTCRVYSEGYGDMLEFELDSITKKQDGWENYILGVLHEISLRTDKLKGFDCIIESHLPTGSGVSSSAALECGLAYGLNALFELGLEKWDIIKLSQTAEHDFVGTKCGIMDQFASVMGKKDNVMLLDCMTLDFKYIPIDIAPYRLLLLNTNIAHNLVSSEYNIRRRQCEKGLGILQKKFGYGITFRSMTKSLIDQCKKELGKTIYNRCSYVIEENARVLKAVEALQKKDLEKFGQLLYETHEGLRYKYQVSCPELDFLVDFSKDWNEILGARMVGGGFGGCTLNIVHENALESFIDKISKAYKKQFSLELTYFTTVPSNGTAIL</sequence>
<dbReference type="Pfam" id="PF08544">
    <property type="entry name" value="GHMP_kinases_C"/>
    <property type="match status" value="1"/>
</dbReference>
<keyword evidence="3" id="KW-0418">Kinase</keyword>
<dbReference type="Gene3D" id="3.30.70.890">
    <property type="entry name" value="GHMP kinase, C-terminal domain"/>
    <property type="match status" value="1"/>
</dbReference>
<dbReference type="Proteomes" id="UP000664163">
    <property type="component" value="Unassembled WGS sequence"/>
</dbReference>
<keyword evidence="10" id="KW-0808">Transferase</keyword>
<reference evidence="10 11" key="1">
    <citation type="submission" date="2021-03" db="EMBL/GenBank/DDBJ databases">
        <title>Muricauda sp. CAU 1631 isolated from Incheon.</title>
        <authorList>
            <person name="Kim W."/>
        </authorList>
    </citation>
    <scope>NUCLEOTIDE SEQUENCE [LARGE SCALE GENOMIC DNA]</scope>
    <source>
        <strain evidence="10 11">CAU 1631</strain>
    </source>
</reference>
<dbReference type="PROSITE" id="PS00106">
    <property type="entry name" value="GALACTOKINASE"/>
    <property type="match status" value="1"/>
</dbReference>
<organism evidence="10 11">
    <name type="scientific">[Muricauda] lutisoli</name>
    <dbReference type="NCBI Taxonomy" id="2816035"/>
    <lineage>
        <taxon>Bacteria</taxon>
        <taxon>Pseudomonadati</taxon>
        <taxon>Bacteroidota</taxon>
        <taxon>Flavobacteriia</taxon>
        <taxon>Flavobacteriales</taxon>
        <taxon>Flavobacteriaceae</taxon>
        <taxon>Allomuricauda</taxon>
    </lineage>
</organism>
<dbReference type="EMBL" id="JAFLND010000001">
    <property type="protein sequence ID" value="MBO0330367.1"/>
    <property type="molecule type" value="Genomic_DNA"/>
</dbReference>
<dbReference type="Pfam" id="PF00288">
    <property type="entry name" value="GHMP_kinases_N"/>
    <property type="match status" value="1"/>
</dbReference>
<dbReference type="Pfam" id="PF10509">
    <property type="entry name" value="GalKase_gal_bdg"/>
    <property type="match status" value="1"/>
</dbReference>
<evidence type="ECO:0000259" key="8">
    <source>
        <dbReference type="Pfam" id="PF08544"/>
    </source>
</evidence>
<name>A0ABS3EVU6_9FLAO</name>
<evidence type="ECO:0000313" key="11">
    <source>
        <dbReference type="Proteomes" id="UP000664163"/>
    </source>
</evidence>
<keyword evidence="2" id="KW-0547">Nucleotide-binding</keyword>
<feature type="domain" description="GHMP kinase C-terminal" evidence="8">
    <location>
        <begin position="276"/>
        <end position="358"/>
    </location>
</feature>
<accession>A0ABS3EVU6</accession>
<evidence type="ECO:0000259" key="9">
    <source>
        <dbReference type="Pfam" id="PF10509"/>
    </source>
</evidence>
<dbReference type="InterPro" id="IPR013750">
    <property type="entry name" value="GHMP_kinase_C_dom"/>
</dbReference>
<dbReference type="InterPro" id="IPR019539">
    <property type="entry name" value="GalKase_N"/>
</dbReference>
<dbReference type="InterPro" id="IPR020568">
    <property type="entry name" value="Ribosomal_Su5_D2-typ_SF"/>
</dbReference>
<dbReference type="RefSeq" id="WP_207070765.1">
    <property type="nucleotide sequence ID" value="NZ_JAFLND010000001.1"/>
</dbReference>
<evidence type="ECO:0000256" key="1">
    <source>
        <dbReference type="ARBA" id="ARBA00006566"/>
    </source>
</evidence>
<dbReference type="InterPro" id="IPR036554">
    <property type="entry name" value="GHMP_kinase_C_sf"/>
</dbReference>
<dbReference type="PANTHER" id="PTHR10457:SF7">
    <property type="entry name" value="GALACTOKINASE-RELATED"/>
    <property type="match status" value="1"/>
</dbReference>